<dbReference type="GO" id="GO:0016491">
    <property type="term" value="F:oxidoreductase activity"/>
    <property type="evidence" value="ECO:0007669"/>
    <property type="project" value="UniProtKB-KW"/>
</dbReference>
<evidence type="ECO:0000256" key="1">
    <source>
        <dbReference type="ARBA" id="ARBA00023002"/>
    </source>
</evidence>
<evidence type="ECO:0000259" key="2">
    <source>
        <dbReference type="Pfam" id="PF01408"/>
    </source>
</evidence>
<evidence type="ECO:0000313" key="5">
    <source>
        <dbReference type="Proteomes" id="UP000076335"/>
    </source>
</evidence>
<feature type="domain" description="GFO/IDH/MocA-like oxidoreductase" evidence="3">
    <location>
        <begin position="131"/>
        <end position="266"/>
    </location>
</feature>
<dbReference type="Gene3D" id="3.30.360.10">
    <property type="entry name" value="Dihydrodipicolinate Reductase, domain 2"/>
    <property type="match status" value="1"/>
</dbReference>
<proteinExistence type="predicted"/>
<dbReference type="SUPFAM" id="SSF51735">
    <property type="entry name" value="NAD(P)-binding Rossmann-fold domains"/>
    <property type="match status" value="1"/>
</dbReference>
<sequence length="369" mass="39513">MTTSSLGVGIIGCGVISEIYLKRAQTFPQIDVKAVADLNPNAARIRAEAFNVDALTVDALLARDDIDIVLNLTIPAAHMDVSMAAVNAGKHVYSEKPLTGNVADARALLSLAAQRGVRVGCAPDTFLGGSHQTARALIDQGKIGTPLAGTATLMLPGHERWHPNPDFYYVRDGGGPLLDMGPYYITAMVNMLGPVSRVSGMGRSSRATRVIESGPRKGQEIPVTTPTHITGVMEFTSGALVQITTSFDVEAHRHTPLEVYGSEGSLLVPDPNRFDGTVALYRRGEDWQDMPMTHGYGDDNYRGIGIADMADAILNNRPHRASGKLALHVLDVMESLLIAPLEQRTIAIQSHCDRPDGLAPNLSVGQIHA</sequence>
<dbReference type="EMBL" id="LPVY01000008">
    <property type="protein sequence ID" value="KZB65777.1"/>
    <property type="molecule type" value="Genomic_DNA"/>
</dbReference>
<dbReference type="Pfam" id="PF22725">
    <property type="entry name" value="GFO_IDH_MocA_C3"/>
    <property type="match status" value="1"/>
</dbReference>
<dbReference type="PANTHER" id="PTHR43818:SF11">
    <property type="entry name" value="BCDNA.GH03377"/>
    <property type="match status" value="1"/>
</dbReference>
<gene>
    <name evidence="4" type="ORF">AUP42_17590</name>
</gene>
<reference evidence="4 5" key="1">
    <citation type="submission" date="2015-12" db="EMBL/GenBank/DDBJ databases">
        <title>Genome sequence of Thalassospira lucentensis MCCC 1A02072.</title>
        <authorList>
            <person name="Lu L."/>
            <person name="Lai Q."/>
            <person name="Shao Z."/>
            <person name="Qian P."/>
        </authorList>
    </citation>
    <scope>NUCLEOTIDE SEQUENCE [LARGE SCALE GENOMIC DNA]</scope>
    <source>
        <strain evidence="4 5">MCCC 1A02072</strain>
    </source>
</reference>
<dbReference type="AlphaFoldDB" id="A0A154L6Y9"/>
<dbReference type="Gene3D" id="3.40.50.720">
    <property type="entry name" value="NAD(P)-binding Rossmann-like Domain"/>
    <property type="match status" value="1"/>
</dbReference>
<dbReference type="Proteomes" id="UP000076335">
    <property type="component" value="Unassembled WGS sequence"/>
</dbReference>
<dbReference type="InterPro" id="IPR055170">
    <property type="entry name" value="GFO_IDH_MocA-like_dom"/>
</dbReference>
<dbReference type="InterPro" id="IPR000683">
    <property type="entry name" value="Gfo/Idh/MocA-like_OxRdtase_N"/>
</dbReference>
<keyword evidence="1" id="KW-0560">Oxidoreductase</keyword>
<dbReference type="GO" id="GO:0000166">
    <property type="term" value="F:nucleotide binding"/>
    <property type="evidence" value="ECO:0007669"/>
    <property type="project" value="InterPro"/>
</dbReference>
<dbReference type="SUPFAM" id="SSF55347">
    <property type="entry name" value="Glyceraldehyde-3-phosphate dehydrogenase-like, C-terminal domain"/>
    <property type="match status" value="1"/>
</dbReference>
<protein>
    <submittedName>
        <fullName evidence="4">Oxidoreductase</fullName>
    </submittedName>
</protein>
<accession>A0A154L6Y9</accession>
<dbReference type="RefSeq" id="WP_062951240.1">
    <property type="nucleotide sequence ID" value="NZ_LPVY01000008.1"/>
</dbReference>
<comment type="caution">
    <text evidence="4">The sequence shown here is derived from an EMBL/GenBank/DDBJ whole genome shotgun (WGS) entry which is preliminary data.</text>
</comment>
<evidence type="ECO:0000259" key="3">
    <source>
        <dbReference type="Pfam" id="PF22725"/>
    </source>
</evidence>
<evidence type="ECO:0000313" key="4">
    <source>
        <dbReference type="EMBL" id="KZB65777.1"/>
    </source>
</evidence>
<dbReference type="InterPro" id="IPR036291">
    <property type="entry name" value="NAD(P)-bd_dom_sf"/>
</dbReference>
<dbReference type="PANTHER" id="PTHR43818">
    <property type="entry name" value="BCDNA.GH03377"/>
    <property type="match status" value="1"/>
</dbReference>
<dbReference type="InterPro" id="IPR050463">
    <property type="entry name" value="Gfo/Idh/MocA_oxidrdct_glycsds"/>
</dbReference>
<dbReference type="Pfam" id="PF01408">
    <property type="entry name" value="GFO_IDH_MocA"/>
    <property type="match status" value="1"/>
</dbReference>
<dbReference type="OrthoDB" id="9776544at2"/>
<feature type="domain" description="Gfo/Idh/MocA-like oxidoreductase N-terminal" evidence="2">
    <location>
        <begin position="7"/>
        <end position="120"/>
    </location>
</feature>
<name>A0A154L6Y9_9PROT</name>
<organism evidence="4 5">
    <name type="scientific">Thalassospira lucentensis</name>
    <dbReference type="NCBI Taxonomy" id="168935"/>
    <lineage>
        <taxon>Bacteria</taxon>
        <taxon>Pseudomonadati</taxon>
        <taxon>Pseudomonadota</taxon>
        <taxon>Alphaproteobacteria</taxon>
        <taxon>Rhodospirillales</taxon>
        <taxon>Thalassospiraceae</taxon>
        <taxon>Thalassospira</taxon>
    </lineage>
</organism>